<dbReference type="SUPFAM" id="SSF52540">
    <property type="entry name" value="P-loop containing nucleoside triphosphate hydrolases"/>
    <property type="match status" value="1"/>
</dbReference>
<dbReference type="EC" id="2.7.11.1" evidence="7"/>
<proteinExistence type="predicted"/>
<dbReference type="EMBL" id="AM746676">
    <property type="protein sequence ID" value="CAN94339.1"/>
    <property type="molecule type" value="Genomic_DNA"/>
</dbReference>
<dbReference type="SMART" id="SM00220">
    <property type="entry name" value="S_TKc"/>
    <property type="match status" value="1"/>
</dbReference>
<evidence type="ECO:0000313" key="7">
    <source>
        <dbReference type="EMBL" id="CAN94339.1"/>
    </source>
</evidence>
<feature type="compositionally biased region" description="Low complexity" evidence="5">
    <location>
        <begin position="356"/>
        <end position="365"/>
    </location>
</feature>
<dbReference type="Proteomes" id="UP000002139">
    <property type="component" value="Chromosome"/>
</dbReference>
<feature type="region of interest" description="Disordered" evidence="5">
    <location>
        <begin position="490"/>
        <end position="513"/>
    </location>
</feature>
<protein>
    <submittedName>
        <fullName evidence="7">Protein kinase</fullName>
        <ecNumber evidence="7">2.7.11.1</ecNumber>
    </submittedName>
</protein>
<feature type="domain" description="Protein kinase" evidence="6">
    <location>
        <begin position="43"/>
        <end position="311"/>
    </location>
</feature>
<evidence type="ECO:0000256" key="5">
    <source>
        <dbReference type="SAM" id="MobiDB-lite"/>
    </source>
</evidence>
<keyword evidence="2" id="KW-0547">Nucleotide-binding</keyword>
<gene>
    <name evidence="7" type="ordered locus">sce4176</name>
</gene>
<feature type="compositionally biased region" description="Basic and acidic residues" evidence="5">
    <location>
        <begin position="314"/>
        <end position="330"/>
    </location>
</feature>
<dbReference type="eggNOG" id="COG0457">
    <property type="taxonomic scope" value="Bacteria"/>
</dbReference>
<dbReference type="InterPro" id="IPR000719">
    <property type="entry name" value="Prot_kinase_dom"/>
</dbReference>
<dbReference type="eggNOG" id="COG0515">
    <property type="taxonomic scope" value="Bacteria"/>
</dbReference>
<dbReference type="OrthoDB" id="5477268at2"/>
<keyword evidence="1 7" id="KW-0808">Transferase</keyword>
<evidence type="ECO:0000259" key="6">
    <source>
        <dbReference type="PROSITE" id="PS50011"/>
    </source>
</evidence>
<evidence type="ECO:0000313" key="8">
    <source>
        <dbReference type="Proteomes" id="UP000002139"/>
    </source>
</evidence>
<dbReference type="GO" id="GO:0005524">
    <property type="term" value="F:ATP binding"/>
    <property type="evidence" value="ECO:0007669"/>
    <property type="project" value="UniProtKB-KW"/>
</dbReference>
<evidence type="ECO:0000256" key="4">
    <source>
        <dbReference type="ARBA" id="ARBA00022840"/>
    </source>
</evidence>
<dbReference type="HOGENOM" id="CLU_006681_0_0_7"/>
<keyword evidence="3 7" id="KW-0418">Kinase</keyword>
<dbReference type="InterPro" id="IPR041664">
    <property type="entry name" value="AAA_16"/>
</dbReference>
<dbReference type="RefSeq" id="WP_012236809.1">
    <property type="nucleotide sequence ID" value="NC_010162.1"/>
</dbReference>
<accession>A9EWP4</accession>
<dbReference type="BioCyc" id="SCEL448385:SCE_RS21470-MONOMER"/>
<dbReference type="KEGG" id="scl:sce4176"/>
<dbReference type="InterPro" id="IPR027417">
    <property type="entry name" value="P-loop_NTPase"/>
</dbReference>
<dbReference type="Pfam" id="PF13191">
    <property type="entry name" value="AAA_16"/>
    <property type="match status" value="1"/>
</dbReference>
<dbReference type="PANTHER" id="PTHR43289">
    <property type="entry name" value="MITOGEN-ACTIVATED PROTEIN KINASE KINASE KINASE 20-RELATED"/>
    <property type="match status" value="1"/>
</dbReference>
<dbReference type="STRING" id="448385.sce4176"/>
<sequence>MRCTLCHRRIGVVTGCPLHGGTAASAAKEEAGAVEVAPRVPGFDGLRLLDEGGFARVFAASRREDGIAVALKIARHRGDRRFSREAAALRRVGPPAVPRLLGEGEMEGVFPYLVLELVDGETLARWMEALPGAGAAAPAEAMRLVDAMGAAIDRVHAAGVVHRDLKPENVMLRRTGGPAPEVALLDLGLARPGEGSGVAEEGSEVTHTGLRLGSALYMAPEQCLDARDVDGRADLYALGVVAFELLTGRPPFVGEPSAVVRAHVSRRPPRPSEIAPVPRGSDEVLLRALAKAREERFGSARAFSEALRAALQRDEPAHDVTGSHRLRDGPSRVAGEPAKTTGEPPRRAGQVPPLAGRPTPDAAPGRPGPPRRSPVALLAVRGGAPVDQVAGIAASLGGRLARVQDGLYVIAFPGAARQGARAALQAARRLVRALGHATSAAVHVAELQVREGAAGMAFAGPALAQPASFWRPGAPVPVAITPEAAAFLEEPTGPDEDDGASAGAAPAVAPPSELPLRGRDELLGEIVAQVRAAWRDSTPLLLTLLGEVGYGKTRLWEAVAAALSAEPGARVIALAARPPDVAEPAGLVRALLRAALALGDGARAGAIRAACVDRLGPELGLASWPAVAFALDALPESEPEVAAVLAAPGALRQTLARAAGEALRRACALEGRPLALVVDDAQWGDQAGLDAIESATLSGARAPLAILVAAHPTLAAVRPLHGERAARSAQRALPPLDPGAARAALLDRLRPVEFVPEPVVAGLLEAAQGVPLFLVELAAALWQAGAIRKVRGGPGWYLAADERARGEAAQVMDRLARRALAGLPPLLAELAQVCAVAGDELAIDDLGSLLDEAARAHAVSACRDLDPGVGLSRLVRRGLLRVVDAAGAGRLAFAHPLLRAAIEAEAPPALLRRLHGIELRRLLAAPAERGAHLARIARHAAAAGAHAEAAAACFELAEEARRRHLYVDAERHYSAALAALSAAAPAAAAPAPGIAVSRRAVLAGRGKVRYRIQRFDDAAADLRAARAIAEAEGDLPAVADLLLEEATVLDWCDDYAGSQALVDRAAPLVERLGDAAQRARCEVAVGRAHFRCQRLEDAIARLGPAARDAGALGDHEGHVIALLLLAPALVYAGRLDEAEARFHEVVSRCERVGDRLHLGIALMNRVTLGLAREDPEGAQSDLRTAVALAREVGNAYLERGPAHNLAEMLYWSGELAEALPLAVRAFELQRRFFQATPVPDYALLVARIHAARGELAEAARHLGWARAQCDLGAAPPVTRVLLRLCAQLTQGGGAEGEAWEALVAEARSAALNSELIEILCFAAADALQRGRREEARRWLAEAAQIPWGKRFWRGRLAHLSAQVDAASP</sequence>
<organism evidence="7 8">
    <name type="scientific">Sorangium cellulosum (strain So ce56)</name>
    <name type="common">Polyangium cellulosum (strain So ce56)</name>
    <dbReference type="NCBI Taxonomy" id="448385"/>
    <lineage>
        <taxon>Bacteria</taxon>
        <taxon>Pseudomonadati</taxon>
        <taxon>Myxococcota</taxon>
        <taxon>Polyangia</taxon>
        <taxon>Polyangiales</taxon>
        <taxon>Polyangiaceae</taxon>
        <taxon>Sorangium</taxon>
    </lineage>
</organism>
<dbReference type="SUPFAM" id="SSF56112">
    <property type="entry name" value="Protein kinase-like (PK-like)"/>
    <property type="match status" value="1"/>
</dbReference>
<dbReference type="PROSITE" id="PS00108">
    <property type="entry name" value="PROTEIN_KINASE_ST"/>
    <property type="match status" value="1"/>
</dbReference>
<evidence type="ECO:0000256" key="3">
    <source>
        <dbReference type="ARBA" id="ARBA00022777"/>
    </source>
</evidence>
<feature type="region of interest" description="Disordered" evidence="5">
    <location>
        <begin position="314"/>
        <end position="373"/>
    </location>
</feature>
<name>A9EWP4_SORC5</name>
<dbReference type="Pfam" id="PF00069">
    <property type="entry name" value="Pkinase"/>
    <property type="match status" value="1"/>
</dbReference>
<keyword evidence="4" id="KW-0067">ATP-binding</keyword>
<keyword evidence="8" id="KW-1185">Reference proteome</keyword>
<evidence type="ECO:0000256" key="1">
    <source>
        <dbReference type="ARBA" id="ARBA00022679"/>
    </source>
</evidence>
<dbReference type="InterPro" id="IPR011009">
    <property type="entry name" value="Kinase-like_dom_sf"/>
</dbReference>
<reference evidence="7 8" key="1">
    <citation type="journal article" date="2007" name="Nat. Biotechnol.">
        <title>Complete genome sequence of the myxobacterium Sorangium cellulosum.</title>
        <authorList>
            <person name="Schneiker S."/>
            <person name="Perlova O."/>
            <person name="Kaiser O."/>
            <person name="Gerth K."/>
            <person name="Alici A."/>
            <person name="Altmeyer M.O."/>
            <person name="Bartels D."/>
            <person name="Bekel T."/>
            <person name="Beyer S."/>
            <person name="Bode E."/>
            <person name="Bode H.B."/>
            <person name="Bolten C.J."/>
            <person name="Choudhuri J.V."/>
            <person name="Doss S."/>
            <person name="Elnakady Y.A."/>
            <person name="Frank B."/>
            <person name="Gaigalat L."/>
            <person name="Goesmann A."/>
            <person name="Groeger C."/>
            <person name="Gross F."/>
            <person name="Jelsbak L."/>
            <person name="Jelsbak L."/>
            <person name="Kalinowski J."/>
            <person name="Kegler C."/>
            <person name="Knauber T."/>
            <person name="Konietzny S."/>
            <person name="Kopp M."/>
            <person name="Krause L."/>
            <person name="Krug D."/>
            <person name="Linke B."/>
            <person name="Mahmud T."/>
            <person name="Martinez-Arias R."/>
            <person name="McHardy A.C."/>
            <person name="Merai M."/>
            <person name="Meyer F."/>
            <person name="Mormann S."/>
            <person name="Munoz-Dorado J."/>
            <person name="Perez J."/>
            <person name="Pradella S."/>
            <person name="Rachid S."/>
            <person name="Raddatz G."/>
            <person name="Rosenau F."/>
            <person name="Rueckert C."/>
            <person name="Sasse F."/>
            <person name="Scharfe M."/>
            <person name="Schuster S.C."/>
            <person name="Suen G."/>
            <person name="Treuner-Lange A."/>
            <person name="Velicer G.J."/>
            <person name="Vorholter F.-J."/>
            <person name="Weissman K.J."/>
            <person name="Welch R.D."/>
            <person name="Wenzel S.C."/>
            <person name="Whitworth D.E."/>
            <person name="Wilhelm S."/>
            <person name="Wittmann C."/>
            <person name="Bloecker H."/>
            <person name="Puehler A."/>
            <person name="Mueller R."/>
        </authorList>
    </citation>
    <scope>NUCLEOTIDE SEQUENCE [LARGE SCALE GENOMIC DNA]</scope>
    <source>
        <strain evidence="8">So ce56</strain>
    </source>
</reference>
<dbReference type="GO" id="GO:0004674">
    <property type="term" value="F:protein serine/threonine kinase activity"/>
    <property type="evidence" value="ECO:0007669"/>
    <property type="project" value="UniProtKB-EC"/>
</dbReference>
<dbReference type="SUPFAM" id="SSF48452">
    <property type="entry name" value="TPR-like"/>
    <property type="match status" value="1"/>
</dbReference>
<dbReference type="PROSITE" id="PS50011">
    <property type="entry name" value="PROTEIN_KINASE_DOM"/>
    <property type="match status" value="1"/>
</dbReference>
<dbReference type="InterPro" id="IPR011990">
    <property type="entry name" value="TPR-like_helical_dom_sf"/>
</dbReference>
<dbReference type="CDD" id="cd14014">
    <property type="entry name" value="STKc_PknB_like"/>
    <property type="match status" value="1"/>
</dbReference>
<evidence type="ECO:0000256" key="2">
    <source>
        <dbReference type="ARBA" id="ARBA00022741"/>
    </source>
</evidence>
<dbReference type="Gene3D" id="1.10.510.10">
    <property type="entry name" value="Transferase(Phosphotransferase) domain 1"/>
    <property type="match status" value="1"/>
</dbReference>
<dbReference type="PANTHER" id="PTHR43289:SF6">
    <property type="entry name" value="SERINE_THREONINE-PROTEIN KINASE NEKL-3"/>
    <property type="match status" value="1"/>
</dbReference>
<dbReference type="Gene3D" id="1.25.40.10">
    <property type="entry name" value="Tetratricopeptide repeat domain"/>
    <property type="match status" value="1"/>
</dbReference>
<dbReference type="InterPro" id="IPR008271">
    <property type="entry name" value="Ser/Thr_kinase_AS"/>
</dbReference>